<protein>
    <submittedName>
        <fullName evidence="1">Uncharacterized protein</fullName>
    </submittedName>
</protein>
<organism evidence="1 2">
    <name type="scientific">Novipirellula herctigrandis</name>
    <dbReference type="NCBI Taxonomy" id="2527986"/>
    <lineage>
        <taxon>Bacteria</taxon>
        <taxon>Pseudomonadati</taxon>
        <taxon>Planctomycetota</taxon>
        <taxon>Planctomycetia</taxon>
        <taxon>Pirellulales</taxon>
        <taxon>Pirellulaceae</taxon>
        <taxon>Novipirellula</taxon>
    </lineage>
</organism>
<name>A0A5C5YN12_9BACT</name>
<comment type="caution">
    <text evidence="1">The sequence shown here is derived from an EMBL/GenBank/DDBJ whole genome shotgun (WGS) entry which is preliminary data.</text>
</comment>
<sequence>MRCSFMIARQPFLWQVMKFLWQVMRFLWQVMRFLWQMMKECANRSQPVSRFRINTSHKTPQLVPSAHEVRAIRASAVFF</sequence>
<reference evidence="1 2" key="1">
    <citation type="submission" date="2019-02" db="EMBL/GenBank/DDBJ databases">
        <title>Deep-cultivation of Planctomycetes and their phenomic and genomic characterization uncovers novel biology.</title>
        <authorList>
            <person name="Wiegand S."/>
            <person name="Jogler M."/>
            <person name="Boedeker C."/>
            <person name="Pinto D."/>
            <person name="Vollmers J."/>
            <person name="Rivas-Marin E."/>
            <person name="Kohn T."/>
            <person name="Peeters S.H."/>
            <person name="Heuer A."/>
            <person name="Rast P."/>
            <person name="Oberbeckmann S."/>
            <person name="Bunk B."/>
            <person name="Jeske O."/>
            <person name="Meyerdierks A."/>
            <person name="Storesund J.E."/>
            <person name="Kallscheuer N."/>
            <person name="Luecker S."/>
            <person name="Lage O.M."/>
            <person name="Pohl T."/>
            <person name="Merkel B.J."/>
            <person name="Hornburger P."/>
            <person name="Mueller R.-W."/>
            <person name="Bruemmer F."/>
            <person name="Labrenz M."/>
            <person name="Spormann A.M."/>
            <person name="Op Den Camp H."/>
            <person name="Overmann J."/>
            <person name="Amann R."/>
            <person name="Jetten M.S.M."/>
            <person name="Mascher T."/>
            <person name="Medema M.H."/>
            <person name="Devos D.P."/>
            <person name="Kaster A.-K."/>
            <person name="Ovreas L."/>
            <person name="Rohde M."/>
            <person name="Galperin M.Y."/>
            <person name="Jogler C."/>
        </authorList>
    </citation>
    <scope>NUCLEOTIDE SEQUENCE [LARGE SCALE GENOMIC DNA]</scope>
    <source>
        <strain evidence="1 2">CA13</strain>
    </source>
</reference>
<dbReference type="EMBL" id="SJPJ01000002">
    <property type="protein sequence ID" value="TWT76266.1"/>
    <property type="molecule type" value="Genomic_DNA"/>
</dbReference>
<dbReference type="AlphaFoldDB" id="A0A5C5YN12"/>
<evidence type="ECO:0000313" key="1">
    <source>
        <dbReference type="EMBL" id="TWT76266.1"/>
    </source>
</evidence>
<gene>
    <name evidence="1" type="ORF">CA13_67580</name>
</gene>
<evidence type="ECO:0000313" key="2">
    <source>
        <dbReference type="Proteomes" id="UP000315010"/>
    </source>
</evidence>
<proteinExistence type="predicted"/>
<keyword evidence="2" id="KW-1185">Reference proteome</keyword>
<dbReference type="Proteomes" id="UP000315010">
    <property type="component" value="Unassembled WGS sequence"/>
</dbReference>
<accession>A0A5C5YN12</accession>